<gene>
    <name evidence="7" type="ORF">C823_02232</name>
</gene>
<dbReference type="GO" id="GO:0016987">
    <property type="term" value="F:sigma factor activity"/>
    <property type="evidence" value="ECO:0007669"/>
    <property type="project" value="UniProtKB-KW"/>
</dbReference>
<sequence length="159" mass="19227">MEKYEDNPDRLIEQTLIENYSRYYHLAYSYVKNEFDAMDIVQEAACKAIYKSDTLKNPDYAGTWICRILLNETYNILRKKQREDYQTQELELFQEDSYEDTDLRQAIHALRQEEQIVIYLRYYEDKQLDEIAEITKEKLSTVKSRLYRAMHKLKIVLAD</sequence>
<dbReference type="Pfam" id="PF04542">
    <property type="entry name" value="Sigma70_r2"/>
    <property type="match status" value="1"/>
</dbReference>
<evidence type="ECO:0000256" key="1">
    <source>
        <dbReference type="ARBA" id="ARBA00010641"/>
    </source>
</evidence>
<dbReference type="InterPro" id="IPR036388">
    <property type="entry name" value="WH-like_DNA-bd_sf"/>
</dbReference>
<dbReference type="InterPro" id="IPR039425">
    <property type="entry name" value="RNA_pol_sigma-70-like"/>
</dbReference>
<keyword evidence="8" id="KW-1185">Reference proteome</keyword>
<feature type="domain" description="RNA polymerase sigma factor 70 region 4 type 2" evidence="6">
    <location>
        <begin position="102"/>
        <end position="153"/>
    </location>
</feature>
<dbReference type="HOGENOM" id="CLU_047691_3_1_9"/>
<evidence type="ECO:0000256" key="4">
    <source>
        <dbReference type="ARBA" id="ARBA00023163"/>
    </source>
</evidence>
<evidence type="ECO:0000313" key="8">
    <source>
        <dbReference type="Proteomes" id="UP000012589"/>
    </source>
</evidence>
<evidence type="ECO:0000313" key="7">
    <source>
        <dbReference type="EMBL" id="EMZ27563.1"/>
    </source>
</evidence>
<comment type="caution">
    <text evidence="7">The sequence shown here is derived from an EMBL/GenBank/DDBJ whole genome shotgun (WGS) entry which is preliminary data.</text>
</comment>
<dbReference type="NCBIfam" id="TIGR02937">
    <property type="entry name" value="sigma70-ECF"/>
    <property type="match status" value="1"/>
</dbReference>
<dbReference type="InterPro" id="IPR007627">
    <property type="entry name" value="RNA_pol_sigma70_r2"/>
</dbReference>
<dbReference type="SUPFAM" id="SSF88946">
    <property type="entry name" value="Sigma2 domain of RNA polymerase sigma factors"/>
    <property type="match status" value="1"/>
</dbReference>
<dbReference type="InterPro" id="IPR013249">
    <property type="entry name" value="RNA_pol_sigma70_r4_t2"/>
</dbReference>
<evidence type="ECO:0000256" key="2">
    <source>
        <dbReference type="ARBA" id="ARBA00023015"/>
    </source>
</evidence>
<dbReference type="STRING" id="1235802.C823_02232"/>
<keyword evidence="4" id="KW-0804">Transcription</keyword>
<dbReference type="eggNOG" id="COG1595">
    <property type="taxonomic scope" value="Bacteria"/>
</dbReference>
<dbReference type="InterPro" id="IPR014284">
    <property type="entry name" value="RNA_pol_sigma-70_dom"/>
</dbReference>
<feature type="domain" description="RNA polymerase sigma-70 region 2" evidence="5">
    <location>
        <begin position="19"/>
        <end position="82"/>
    </location>
</feature>
<keyword evidence="3" id="KW-0731">Sigma factor</keyword>
<comment type="similarity">
    <text evidence="1">Belongs to the sigma-70 factor family. ECF subfamily.</text>
</comment>
<keyword evidence="2" id="KW-0805">Transcription regulation</keyword>
<dbReference type="PANTHER" id="PTHR43133:SF60">
    <property type="entry name" value="RNA POLYMERASE SIGMA FACTOR SIGV"/>
    <property type="match status" value="1"/>
</dbReference>
<dbReference type="SUPFAM" id="SSF88659">
    <property type="entry name" value="Sigma3 and sigma4 domains of RNA polymerase sigma factors"/>
    <property type="match status" value="1"/>
</dbReference>
<evidence type="ECO:0000259" key="5">
    <source>
        <dbReference type="Pfam" id="PF04542"/>
    </source>
</evidence>
<dbReference type="GO" id="GO:0003677">
    <property type="term" value="F:DNA binding"/>
    <property type="evidence" value="ECO:0007669"/>
    <property type="project" value="InterPro"/>
</dbReference>
<dbReference type="Proteomes" id="UP000012589">
    <property type="component" value="Unassembled WGS sequence"/>
</dbReference>
<dbReference type="CDD" id="cd06171">
    <property type="entry name" value="Sigma70_r4"/>
    <property type="match status" value="1"/>
</dbReference>
<dbReference type="AlphaFoldDB" id="N2AM38"/>
<name>N2AM38_9FIRM</name>
<evidence type="ECO:0000256" key="3">
    <source>
        <dbReference type="ARBA" id="ARBA00023082"/>
    </source>
</evidence>
<dbReference type="Gene3D" id="1.10.1740.10">
    <property type="match status" value="1"/>
</dbReference>
<dbReference type="InterPro" id="IPR013324">
    <property type="entry name" value="RNA_pol_sigma_r3/r4-like"/>
</dbReference>
<dbReference type="EMBL" id="AQFT01000068">
    <property type="protein sequence ID" value="EMZ27563.1"/>
    <property type="molecule type" value="Genomic_DNA"/>
</dbReference>
<reference evidence="7 8" key="1">
    <citation type="journal article" date="2014" name="Genome Announc.">
        <title>Draft genome sequences of the altered schaedler flora, a defined bacterial community from gnotobiotic mice.</title>
        <authorList>
            <person name="Wannemuehler M.J."/>
            <person name="Overstreet A.M."/>
            <person name="Ward D.V."/>
            <person name="Phillips G.J."/>
        </authorList>
    </citation>
    <scope>NUCLEOTIDE SEQUENCE [LARGE SCALE GENOMIC DNA]</scope>
    <source>
        <strain evidence="7 8">ASF492</strain>
    </source>
</reference>
<proteinExistence type="inferred from homology"/>
<protein>
    <submittedName>
        <fullName evidence="7">Sigma-70 family RNA polymerase sigma factor</fullName>
    </submittedName>
</protein>
<dbReference type="GO" id="GO:0006352">
    <property type="term" value="P:DNA-templated transcription initiation"/>
    <property type="evidence" value="ECO:0007669"/>
    <property type="project" value="InterPro"/>
</dbReference>
<evidence type="ECO:0000259" key="6">
    <source>
        <dbReference type="Pfam" id="PF08281"/>
    </source>
</evidence>
<dbReference type="InterPro" id="IPR013325">
    <property type="entry name" value="RNA_pol_sigma_r2"/>
</dbReference>
<dbReference type="PANTHER" id="PTHR43133">
    <property type="entry name" value="RNA POLYMERASE ECF-TYPE SIGMA FACTO"/>
    <property type="match status" value="1"/>
</dbReference>
<organism evidence="7 8">
    <name type="scientific">Eubacterium plexicaudatum ASF492</name>
    <dbReference type="NCBI Taxonomy" id="1235802"/>
    <lineage>
        <taxon>Bacteria</taxon>
        <taxon>Bacillati</taxon>
        <taxon>Bacillota</taxon>
        <taxon>Clostridia</taxon>
        <taxon>Eubacteriales</taxon>
        <taxon>Eubacteriaceae</taxon>
        <taxon>Eubacterium</taxon>
    </lineage>
</organism>
<dbReference type="PATRIC" id="fig|1235802.3.peg.2369"/>
<dbReference type="Pfam" id="PF08281">
    <property type="entry name" value="Sigma70_r4_2"/>
    <property type="match status" value="1"/>
</dbReference>
<dbReference type="Gene3D" id="1.10.10.10">
    <property type="entry name" value="Winged helix-like DNA-binding domain superfamily/Winged helix DNA-binding domain"/>
    <property type="match status" value="1"/>
</dbReference>
<accession>N2AM38</accession>